<evidence type="ECO:0000313" key="4">
    <source>
        <dbReference type="EMBL" id="KMS59578.1"/>
    </source>
</evidence>
<dbReference type="PANTHER" id="PTHR10458">
    <property type="entry name" value="PEPTIDE DEFORMYLASE"/>
    <property type="match status" value="1"/>
</dbReference>
<dbReference type="InterPro" id="IPR036821">
    <property type="entry name" value="Peptide_deformylase_sf"/>
</dbReference>
<feature type="binding site" evidence="2">
    <location>
        <position position="156"/>
    </location>
    <ligand>
        <name>Fe cation</name>
        <dbReference type="ChEBI" id="CHEBI:24875"/>
    </ligand>
</feature>
<evidence type="ECO:0000313" key="5">
    <source>
        <dbReference type="Proteomes" id="UP000052268"/>
    </source>
</evidence>
<keyword evidence="5" id="KW-1185">Reference proteome</keyword>
<reference evidence="4 5" key="1">
    <citation type="journal article" date="2015" name="G3 (Bethesda)">
        <title>Insights into Ongoing Evolution of the Hexachlorocyclohexane Catabolic Pathway from Comparative Genomics of Ten Sphingomonadaceae Strains.</title>
        <authorList>
            <person name="Pearce S.L."/>
            <person name="Oakeshott J.G."/>
            <person name="Pandey G."/>
        </authorList>
    </citation>
    <scope>NUCLEOTIDE SEQUENCE [LARGE SCALE GENOMIC DNA]</scope>
    <source>
        <strain evidence="4 5">LL02</strain>
    </source>
</reference>
<dbReference type="PANTHER" id="PTHR10458:SF22">
    <property type="entry name" value="PEPTIDE DEFORMYLASE"/>
    <property type="match status" value="1"/>
</dbReference>
<comment type="function">
    <text evidence="2">Removes the formyl group from the N-terminal Met of newly synthesized proteins. Requires at least a dipeptide for an efficient rate of reaction. N-terminal L-methionine is a prerequisite for activity but the enzyme has broad specificity at other positions.</text>
</comment>
<dbReference type="PATRIC" id="fig|1114963.3.peg.965"/>
<gene>
    <name evidence="2" type="primary">def</name>
    <name evidence="4" type="ORF">V474_10295</name>
</gene>
<keyword evidence="2" id="KW-0648">Protein biosynthesis</keyword>
<comment type="caution">
    <text evidence="4">The sequence shown here is derived from an EMBL/GenBank/DDBJ whole genome shotgun (WGS) entry which is preliminary data.</text>
</comment>
<comment type="similarity">
    <text evidence="1 2">Belongs to the polypeptide deformylase family.</text>
</comment>
<dbReference type="PIRSF" id="PIRSF004749">
    <property type="entry name" value="Pep_def"/>
    <property type="match status" value="1"/>
</dbReference>
<feature type="region of interest" description="Disordered" evidence="3">
    <location>
        <begin position="69"/>
        <end position="90"/>
    </location>
</feature>
<comment type="cofactor">
    <cofactor evidence="2">
        <name>Fe(2+)</name>
        <dbReference type="ChEBI" id="CHEBI:29033"/>
    </cofactor>
    <text evidence="2">Binds 1 Fe(2+) ion.</text>
</comment>
<dbReference type="EC" id="3.5.1.88" evidence="2"/>
<feature type="active site" evidence="2">
    <location>
        <position position="157"/>
    </location>
</feature>
<sequence length="189" mass="21464">MAILEILEVPDARLKQISVPVDKFDDDLRTLVADMFETMYDAPGIGLAAIQVGVPQRVLVIDLQPDDEDAEPEACTAHGDHHHTHQPTKKEPRVFINPEILDPSDDFIAYQEGCLSVPEIFADVERPSRIRARWQDLDGTAHEEEMEGLMAICLQHEMDHLEGVLFIDHLSRLKRQMALKKLEKLRRAA</sequence>
<dbReference type="GO" id="GO:0006412">
    <property type="term" value="P:translation"/>
    <property type="evidence" value="ECO:0007669"/>
    <property type="project" value="UniProtKB-UniRule"/>
</dbReference>
<feature type="binding site" evidence="2">
    <location>
        <position position="114"/>
    </location>
    <ligand>
        <name>Fe cation</name>
        <dbReference type="ChEBI" id="CHEBI:24875"/>
    </ligand>
</feature>
<evidence type="ECO:0000256" key="1">
    <source>
        <dbReference type="ARBA" id="ARBA00010759"/>
    </source>
</evidence>
<proteinExistence type="inferred from homology"/>
<dbReference type="PRINTS" id="PR01576">
    <property type="entry name" value="PDEFORMYLASE"/>
</dbReference>
<feature type="binding site" evidence="2">
    <location>
        <position position="160"/>
    </location>
    <ligand>
        <name>Fe cation</name>
        <dbReference type="ChEBI" id="CHEBI:24875"/>
    </ligand>
</feature>
<accession>A0A0J7Y8D1</accession>
<dbReference type="InterPro" id="IPR023635">
    <property type="entry name" value="Peptide_deformylase"/>
</dbReference>
<dbReference type="EMBL" id="JACU01000002">
    <property type="protein sequence ID" value="KMS59578.1"/>
    <property type="molecule type" value="Genomic_DNA"/>
</dbReference>
<organism evidence="4 5">
    <name type="scientific">Novosphingobium barchaimii LL02</name>
    <dbReference type="NCBI Taxonomy" id="1114963"/>
    <lineage>
        <taxon>Bacteria</taxon>
        <taxon>Pseudomonadati</taxon>
        <taxon>Pseudomonadota</taxon>
        <taxon>Alphaproteobacteria</taxon>
        <taxon>Sphingomonadales</taxon>
        <taxon>Sphingomonadaceae</taxon>
        <taxon>Novosphingobium</taxon>
    </lineage>
</organism>
<keyword evidence="2" id="KW-0479">Metal-binding</keyword>
<dbReference type="Gene3D" id="3.90.45.10">
    <property type="entry name" value="Peptide deformylase"/>
    <property type="match status" value="1"/>
</dbReference>
<name>A0A0J7Y8D1_9SPHN</name>
<dbReference type="RefSeq" id="WP_059150781.1">
    <property type="nucleotide sequence ID" value="NZ_KQ130452.1"/>
</dbReference>
<dbReference type="SUPFAM" id="SSF56420">
    <property type="entry name" value="Peptide deformylase"/>
    <property type="match status" value="1"/>
</dbReference>
<evidence type="ECO:0000256" key="3">
    <source>
        <dbReference type="SAM" id="MobiDB-lite"/>
    </source>
</evidence>
<dbReference type="NCBIfam" id="NF001159">
    <property type="entry name" value="PRK00150.1-3"/>
    <property type="match status" value="1"/>
</dbReference>
<dbReference type="Pfam" id="PF01327">
    <property type="entry name" value="Pep_deformylase"/>
    <property type="match status" value="1"/>
</dbReference>
<keyword evidence="2" id="KW-0408">Iron</keyword>
<dbReference type="CDD" id="cd00487">
    <property type="entry name" value="Pep_deformylase"/>
    <property type="match status" value="1"/>
</dbReference>
<dbReference type="AlphaFoldDB" id="A0A0J7Y8D1"/>
<evidence type="ECO:0000256" key="2">
    <source>
        <dbReference type="HAMAP-Rule" id="MF_00163"/>
    </source>
</evidence>
<keyword evidence="2" id="KW-0378">Hydrolase</keyword>
<comment type="catalytic activity">
    <reaction evidence="2">
        <text>N-terminal N-formyl-L-methionyl-[peptide] + H2O = N-terminal L-methionyl-[peptide] + formate</text>
        <dbReference type="Rhea" id="RHEA:24420"/>
        <dbReference type="Rhea" id="RHEA-COMP:10639"/>
        <dbReference type="Rhea" id="RHEA-COMP:10640"/>
        <dbReference type="ChEBI" id="CHEBI:15377"/>
        <dbReference type="ChEBI" id="CHEBI:15740"/>
        <dbReference type="ChEBI" id="CHEBI:49298"/>
        <dbReference type="ChEBI" id="CHEBI:64731"/>
        <dbReference type="EC" id="3.5.1.88"/>
    </reaction>
</comment>
<dbReference type="GO" id="GO:0042586">
    <property type="term" value="F:peptide deformylase activity"/>
    <property type="evidence" value="ECO:0007669"/>
    <property type="project" value="UniProtKB-UniRule"/>
</dbReference>
<dbReference type="NCBIfam" id="TIGR00079">
    <property type="entry name" value="pept_deformyl"/>
    <property type="match status" value="1"/>
</dbReference>
<dbReference type="GO" id="GO:0046872">
    <property type="term" value="F:metal ion binding"/>
    <property type="evidence" value="ECO:0007669"/>
    <property type="project" value="UniProtKB-KW"/>
</dbReference>
<protein>
    <recommendedName>
        <fullName evidence="2">Peptide deformylase</fullName>
        <shortName evidence="2">PDF</shortName>
        <ecNumber evidence="2">3.5.1.88</ecNumber>
    </recommendedName>
    <alternativeName>
        <fullName evidence="2">Polypeptide deformylase</fullName>
    </alternativeName>
</protein>
<dbReference type="Proteomes" id="UP000052268">
    <property type="component" value="Unassembled WGS sequence"/>
</dbReference>
<dbReference type="OrthoDB" id="9804313at2"/>
<dbReference type="HAMAP" id="MF_00163">
    <property type="entry name" value="Pep_deformylase"/>
    <property type="match status" value="1"/>
</dbReference>